<evidence type="ECO:0000313" key="13">
    <source>
        <dbReference type="Proteomes" id="UP000266262"/>
    </source>
</evidence>
<dbReference type="GO" id="GO:0015188">
    <property type="term" value="F:L-isoleucine transmembrane transporter activity"/>
    <property type="evidence" value="ECO:0007669"/>
    <property type="project" value="TreeGrafter"/>
</dbReference>
<organism evidence="10 12">
    <name type="scientific">Dialister pneumosintes</name>
    <dbReference type="NCBI Taxonomy" id="39950"/>
    <lineage>
        <taxon>Bacteria</taxon>
        <taxon>Bacillati</taxon>
        <taxon>Bacillota</taxon>
        <taxon>Negativicutes</taxon>
        <taxon>Veillonellales</taxon>
        <taxon>Veillonellaceae</taxon>
        <taxon>Dialister</taxon>
    </lineage>
</organism>
<keyword evidence="13" id="KW-1185">Reference proteome</keyword>
<reference evidence="10" key="1">
    <citation type="submission" date="2016-08" db="EMBL/GenBank/DDBJ databases">
        <authorList>
            <person name="Seilhamer J.J."/>
        </authorList>
    </citation>
    <scope>NUCLEOTIDE SEQUENCE [LARGE SCALE GENOMIC DNA]</scope>
    <source>
        <strain evidence="10">F0677</strain>
    </source>
</reference>
<evidence type="ECO:0000256" key="4">
    <source>
        <dbReference type="ARBA" id="ARBA00022475"/>
    </source>
</evidence>
<dbReference type="KEGG" id="dpn:BCB69_05470"/>
<sequence length="434" mass="46098">MKKSNEFVAIGLMLFALFFGAGNLIFPVSIGQNAGVNVVWATLGFLITGVGLPFVGVLATCYSGLDLEALASRVSPWYGLLFAIALNLTIGPFFAIPRTATVSYEIAVAPLLSSASQTIGLYAFAFAFFALSWWLAITPGKMVDRIGKIITPLLLFFLAILIGAGIFNPMGSWQAPTALYATPVTALVQGVLDGYNTMDALASLVFGVVVVQSVKMFGKTSHEEVTLSCFRAGLLSTVIMAIIYGSLSYLGANSVTTIGIQENGAPVLVKMAMHYFGSTGSVVLGFIVILACLTTSVGLIASCAAYFHLLVPRINHVLWATIFSCISFGVALFGLTTIISAAIPVLMLLYPMTIALITLAFADRYFGGSRAVYASTMAFTFIPSLYTGLNTAGISMGCIDTLMSILPLAQYNLAWISFSIIGFILGILIKKISR</sequence>
<feature type="transmembrane region" description="Helical" evidence="9">
    <location>
        <begin position="200"/>
        <end position="218"/>
    </location>
</feature>
<gene>
    <name evidence="11" type="primary">brnQ</name>
    <name evidence="10" type="ORF">BCB69_05470</name>
    <name evidence="11" type="ORF">DX915_03935</name>
</gene>
<dbReference type="RefSeq" id="WP_022513124.1">
    <property type="nucleotide sequence ID" value="NZ_CP017037.1"/>
</dbReference>
<dbReference type="PANTHER" id="PTHR30588:SF0">
    <property type="entry name" value="BRANCHED-CHAIN AMINO ACID PERMEASE BRNQ"/>
    <property type="match status" value="1"/>
</dbReference>
<reference evidence="12" key="2">
    <citation type="submission" date="2016-08" db="EMBL/GenBank/DDBJ databases">
        <authorList>
            <person name="Holder M.E."/>
            <person name="Ajami N.J."/>
            <person name="Petrosino J.F."/>
        </authorList>
    </citation>
    <scope>NUCLEOTIDE SEQUENCE [LARGE SCALE GENOMIC DNA]</scope>
    <source>
        <strain evidence="12">F0677</strain>
    </source>
</reference>
<feature type="transmembrane region" description="Helical" evidence="9">
    <location>
        <begin position="341"/>
        <end position="362"/>
    </location>
</feature>
<feature type="transmembrane region" description="Helical" evidence="9">
    <location>
        <begin position="409"/>
        <end position="429"/>
    </location>
</feature>
<feature type="transmembrane region" description="Helical" evidence="9">
    <location>
        <begin position="119"/>
        <end position="137"/>
    </location>
</feature>
<evidence type="ECO:0000256" key="3">
    <source>
        <dbReference type="ARBA" id="ARBA00022448"/>
    </source>
</evidence>
<evidence type="ECO:0000256" key="8">
    <source>
        <dbReference type="ARBA" id="ARBA00023136"/>
    </source>
</evidence>
<dbReference type="Proteomes" id="UP000266262">
    <property type="component" value="Unassembled WGS sequence"/>
</dbReference>
<feature type="transmembrane region" description="Helical" evidence="9">
    <location>
        <begin position="38"/>
        <end position="65"/>
    </location>
</feature>
<evidence type="ECO:0000313" key="10">
    <source>
        <dbReference type="EMBL" id="AOH39442.1"/>
    </source>
</evidence>
<evidence type="ECO:0000256" key="2">
    <source>
        <dbReference type="ARBA" id="ARBA00008540"/>
    </source>
</evidence>
<dbReference type="Pfam" id="PF05525">
    <property type="entry name" value="Branch_AA_trans"/>
    <property type="match status" value="1"/>
</dbReference>
<feature type="transmembrane region" description="Helical" evidence="9">
    <location>
        <begin position="317"/>
        <end position="335"/>
    </location>
</feature>
<dbReference type="PANTHER" id="PTHR30588">
    <property type="entry name" value="BRANCHED-CHAIN AMINO ACID TRANSPORT SYSTEM 2 CARRIER PROTEIN"/>
    <property type="match status" value="1"/>
</dbReference>
<keyword evidence="8 9" id="KW-0472">Membrane</keyword>
<keyword evidence="5 9" id="KW-0812">Transmembrane</keyword>
<dbReference type="EMBL" id="CP017037">
    <property type="protein sequence ID" value="AOH39442.1"/>
    <property type="molecule type" value="Genomic_DNA"/>
</dbReference>
<keyword evidence="6 9" id="KW-0029">Amino-acid transport</keyword>
<feature type="transmembrane region" description="Helical" evidence="9">
    <location>
        <begin position="77"/>
        <end position="96"/>
    </location>
</feature>
<keyword evidence="4" id="KW-1003">Cell membrane</keyword>
<feature type="transmembrane region" description="Helical" evidence="9">
    <location>
        <begin position="371"/>
        <end position="389"/>
    </location>
</feature>
<dbReference type="InterPro" id="IPR004685">
    <property type="entry name" value="Brnchd-chn_aa_trnsp_Livcs"/>
</dbReference>
<evidence type="ECO:0000256" key="6">
    <source>
        <dbReference type="ARBA" id="ARBA00022970"/>
    </source>
</evidence>
<evidence type="ECO:0000256" key="5">
    <source>
        <dbReference type="ARBA" id="ARBA00022692"/>
    </source>
</evidence>
<dbReference type="Proteomes" id="UP000094757">
    <property type="component" value="Chromosome"/>
</dbReference>
<feature type="transmembrane region" description="Helical" evidence="9">
    <location>
        <begin position="149"/>
        <end position="167"/>
    </location>
</feature>
<feature type="transmembrane region" description="Helical" evidence="9">
    <location>
        <begin position="7"/>
        <end position="26"/>
    </location>
</feature>
<dbReference type="OrthoDB" id="9783920at2"/>
<evidence type="ECO:0000256" key="1">
    <source>
        <dbReference type="ARBA" id="ARBA00004651"/>
    </source>
</evidence>
<feature type="transmembrane region" description="Helical" evidence="9">
    <location>
        <begin position="272"/>
        <end position="305"/>
    </location>
</feature>
<dbReference type="GO" id="GO:0005304">
    <property type="term" value="F:L-valine transmembrane transporter activity"/>
    <property type="evidence" value="ECO:0007669"/>
    <property type="project" value="TreeGrafter"/>
</dbReference>
<dbReference type="AlphaFoldDB" id="A0A1B3WEQ0"/>
<accession>A0A1B3WEQ0</accession>
<name>A0A1B3WEQ0_9FIRM</name>
<evidence type="ECO:0000256" key="9">
    <source>
        <dbReference type="RuleBase" id="RU362122"/>
    </source>
</evidence>
<comment type="subcellular location">
    <subcellularLocation>
        <location evidence="1 9">Cell membrane</location>
        <topology evidence="1 9">Multi-pass membrane protein</topology>
    </subcellularLocation>
</comment>
<dbReference type="NCBIfam" id="TIGR00796">
    <property type="entry name" value="livcs"/>
    <property type="match status" value="1"/>
</dbReference>
<dbReference type="GO" id="GO:0015820">
    <property type="term" value="P:L-leucine transport"/>
    <property type="evidence" value="ECO:0007669"/>
    <property type="project" value="TreeGrafter"/>
</dbReference>
<dbReference type="EMBL" id="QWKU01000001">
    <property type="protein sequence ID" value="RID94660.1"/>
    <property type="molecule type" value="Genomic_DNA"/>
</dbReference>
<comment type="function">
    <text evidence="9">Component of the transport system for branched-chain amino acids.</text>
</comment>
<reference evidence="11 13" key="3">
    <citation type="submission" date="2018-08" db="EMBL/GenBank/DDBJ databases">
        <title>Draft genome sequence of Dialister pneumosintes KCOM 1685.</title>
        <authorList>
            <person name="Kook J.-K."/>
            <person name="Park S.-N."/>
            <person name="Lim Y.K."/>
        </authorList>
    </citation>
    <scope>NUCLEOTIDE SEQUENCE [LARGE SCALE GENOMIC DNA]</scope>
    <source>
        <strain evidence="11 13">KCOM 1685</strain>
    </source>
</reference>
<comment type="similarity">
    <text evidence="2 9">Belongs to the branched chain amino acid transporter family.</text>
</comment>
<keyword evidence="7 9" id="KW-1133">Transmembrane helix</keyword>
<evidence type="ECO:0000256" key="7">
    <source>
        <dbReference type="ARBA" id="ARBA00022989"/>
    </source>
</evidence>
<dbReference type="GO" id="GO:0015818">
    <property type="term" value="P:isoleucine transport"/>
    <property type="evidence" value="ECO:0007669"/>
    <property type="project" value="TreeGrafter"/>
</dbReference>
<dbReference type="GO" id="GO:0015190">
    <property type="term" value="F:L-leucine transmembrane transporter activity"/>
    <property type="evidence" value="ECO:0007669"/>
    <property type="project" value="TreeGrafter"/>
</dbReference>
<feature type="transmembrane region" description="Helical" evidence="9">
    <location>
        <begin position="230"/>
        <end position="252"/>
    </location>
</feature>
<proteinExistence type="inferred from homology"/>
<protein>
    <recommendedName>
        <fullName evidence="9">Branched-chain amino acid transport system carrier protein</fullName>
    </recommendedName>
</protein>
<evidence type="ECO:0000313" key="12">
    <source>
        <dbReference type="Proteomes" id="UP000094757"/>
    </source>
</evidence>
<dbReference type="GO" id="GO:0005886">
    <property type="term" value="C:plasma membrane"/>
    <property type="evidence" value="ECO:0007669"/>
    <property type="project" value="UniProtKB-SubCell"/>
</dbReference>
<keyword evidence="3 9" id="KW-0813">Transport</keyword>
<dbReference type="STRING" id="39950.BCB69_05470"/>
<evidence type="ECO:0000313" key="11">
    <source>
        <dbReference type="EMBL" id="RID94660.1"/>
    </source>
</evidence>